<organism evidence="1 2">
    <name type="scientific">Hyalomma asiaticum</name>
    <name type="common">Tick</name>
    <dbReference type="NCBI Taxonomy" id="266040"/>
    <lineage>
        <taxon>Eukaryota</taxon>
        <taxon>Metazoa</taxon>
        <taxon>Ecdysozoa</taxon>
        <taxon>Arthropoda</taxon>
        <taxon>Chelicerata</taxon>
        <taxon>Arachnida</taxon>
        <taxon>Acari</taxon>
        <taxon>Parasitiformes</taxon>
        <taxon>Ixodida</taxon>
        <taxon>Ixodoidea</taxon>
        <taxon>Ixodidae</taxon>
        <taxon>Hyalomminae</taxon>
        <taxon>Hyalomma</taxon>
    </lineage>
</organism>
<evidence type="ECO:0000313" key="1">
    <source>
        <dbReference type="EMBL" id="KAH6941938.1"/>
    </source>
</evidence>
<dbReference type="Proteomes" id="UP000821845">
    <property type="component" value="Chromosome 11"/>
</dbReference>
<reference evidence="1" key="1">
    <citation type="submission" date="2020-05" db="EMBL/GenBank/DDBJ databases">
        <title>Large-scale comparative analyses of tick genomes elucidate their genetic diversity and vector capacities.</title>
        <authorList>
            <person name="Jia N."/>
            <person name="Wang J."/>
            <person name="Shi W."/>
            <person name="Du L."/>
            <person name="Sun Y."/>
            <person name="Zhan W."/>
            <person name="Jiang J."/>
            <person name="Wang Q."/>
            <person name="Zhang B."/>
            <person name="Ji P."/>
            <person name="Sakyi L.B."/>
            <person name="Cui X."/>
            <person name="Yuan T."/>
            <person name="Jiang B."/>
            <person name="Yang W."/>
            <person name="Lam T.T.-Y."/>
            <person name="Chang Q."/>
            <person name="Ding S."/>
            <person name="Wang X."/>
            <person name="Zhu J."/>
            <person name="Ruan X."/>
            <person name="Zhao L."/>
            <person name="Wei J."/>
            <person name="Que T."/>
            <person name="Du C."/>
            <person name="Cheng J."/>
            <person name="Dai P."/>
            <person name="Han X."/>
            <person name="Huang E."/>
            <person name="Gao Y."/>
            <person name="Liu J."/>
            <person name="Shao H."/>
            <person name="Ye R."/>
            <person name="Li L."/>
            <person name="Wei W."/>
            <person name="Wang X."/>
            <person name="Wang C."/>
            <person name="Yang T."/>
            <person name="Huo Q."/>
            <person name="Li W."/>
            <person name="Guo W."/>
            <person name="Chen H."/>
            <person name="Zhou L."/>
            <person name="Ni X."/>
            <person name="Tian J."/>
            <person name="Zhou Y."/>
            <person name="Sheng Y."/>
            <person name="Liu T."/>
            <person name="Pan Y."/>
            <person name="Xia L."/>
            <person name="Li J."/>
            <person name="Zhao F."/>
            <person name="Cao W."/>
        </authorList>
    </citation>
    <scope>NUCLEOTIDE SEQUENCE</scope>
    <source>
        <strain evidence="1">Hyas-2018</strain>
    </source>
</reference>
<proteinExistence type="predicted"/>
<accession>A0ACB7T4B4</accession>
<evidence type="ECO:0000313" key="2">
    <source>
        <dbReference type="Proteomes" id="UP000821845"/>
    </source>
</evidence>
<name>A0ACB7T4B4_HYAAI</name>
<comment type="caution">
    <text evidence="1">The sequence shown here is derived from an EMBL/GenBank/DDBJ whole genome shotgun (WGS) entry which is preliminary data.</text>
</comment>
<protein>
    <submittedName>
        <fullName evidence="1">Uncharacterized protein</fullName>
    </submittedName>
</protein>
<keyword evidence="2" id="KW-1185">Reference proteome</keyword>
<sequence>MTEVTSCNFERLAPEIEAAIKDASFVAIDTEFTGLVQGPDASPSLFDSIEERYAKLRQTVASFYVCQLGLCAFTNVPEENLYRAQAYNVYLCPRSFGNSGFDFNKCFYKGIPYADRACQRAADLYIMNERYFDKPGLTKVYDSVRHWLNNNNRAKSSDDSLTVTLPEGLSTVLVMADLKTRFPGVEVQVCRDGLKLTLPENCEPQRVAAEGRAPTESELRDAMLGFSRCFEVLAASGKPVVGHNMLLDLLLLYHQFCEPLPKSFAKFKAGLSTVFPAVYDTKHISLQLRQQGVSWLKELMSGADLFALYNALSNAVVPYSPRVEGAPKDMRAHEAGCDAYAAGFVYLKLAHIVSQKLPVAPRALPWRSHRDALRPYVNRVNLIRAQYHHLSLDADEKDAETRPPWLCIHLPKQAQAQVRAVLARCGVVDMRSLSSTCLLVAVGNFACARDIVEAFHDDPLVRVAKYKSYRHDGVARAWLWTATVGTLALTAVCALKLASGKVSVL</sequence>
<dbReference type="EMBL" id="CM023491">
    <property type="protein sequence ID" value="KAH6941938.1"/>
    <property type="molecule type" value="Genomic_DNA"/>
</dbReference>
<gene>
    <name evidence="1" type="ORF">HPB50_024454</name>
</gene>